<dbReference type="Proteomes" id="UP000887577">
    <property type="component" value="Unplaced"/>
</dbReference>
<dbReference type="AlphaFoldDB" id="A0A914Z8E2"/>
<accession>A0A914Z8E2</accession>
<name>A0A914Z8E2_9BILA</name>
<proteinExistence type="predicted"/>
<evidence type="ECO:0000313" key="3">
    <source>
        <dbReference type="WBParaSite" id="PSU_v2.g8121.t1"/>
    </source>
</evidence>
<keyword evidence="2" id="KW-1185">Reference proteome</keyword>
<evidence type="ECO:0000256" key="1">
    <source>
        <dbReference type="SAM" id="MobiDB-lite"/>
    </source>
</evidence>
<evidence type="ECO:0000313" key="2">
    <source>
        <dbReference type="Proteomes" id="UP000887577"/>
    </source>
</evidence>
<feature type="region of interest" description="Disordered" evidence="1">
    <location>
        <begin position="335"/>
        <end position="367"/>
    </location>
</feature>
<protein>
    <submittedName>
        <fullName evidence="3">Uncharacterized protein</fullName>
    </submittedName>
</protein>
<sequence>MRTKDRIGDMEVNLFLLPSAVNDGTSRIAEILKIDEKMAEFEAKFAEEASKFSSQNQGAAKLELMRRKKRQELFAEAEKTKSTDSDAEILWKINFNILDRIYRDRLLLEILINDVGIDDIGEKIMRAAFGFCLKLQDGNASQPCAKFFSRKDLEVVLRDNADITADDYEATLYLVSSSADRFIRKVGEGSGGLYTIDYVDGMRMLLTKDTSYEFNPMSSQFLYGVDLLKVNLNQFQKVLQYQSNYINRRLKEKEEIIAVKSVKNKVRKMIDYAKQNITDDSELADTIEDVSNEFDQGKRMKLRRYRQFRDYLKKVEMMLNETIWILHRNCEMEQRKRKEEGGNDIKRSKKRAADAQNSGLEAKRARY</sequence>
<reference evidence="3" key="1">
    <citation type="submission" date="2022-11" db="UniProtKB">
        <authorList>
            <consortium name="WormBaseParasite"/>
        </authorList>
    </citation>
    <scope>IDENTIFICATION</scope>
</reference>
<feature type="compositionally biased region" description="Basic and acidic residues" evidence="1">
    <location>
        <begin position="335"/>
        <end position="346"/>
    </location>
</feature>
<organism evidence="2 3">
    <name type="scientific">Panagrolaimus superbus</name>
    <dbReference type="NCBI Taxonomy" id="310955"/>
    <lineage>
        <taxon>Eukaryota</taxon>
        <taxon>Metazoa</taxon>
        <taxon>Ecdysozoa</taxon>
        <taxon>Nematoda</taxon>
        <taxon>Chromadorea</taxon>
        <taxon>Rhabditida</taxon>
        <taxon>Tylenchina</taxon>
        <taxon>Panagrolaimomorpha</taxon>
        <taxon>Panagrolaimoidea</taxon>
        <taxon>Panagrolaimidae</taxon>
        <taxon>Panagrolaimus</taxon>
    </lineage>
</organism>
<dbReference type="WBParaSite" id="PSU_v2.g8121.t1">
    <property type="protein sequence ID" value="PSU_v2.g8121.t1"/>
    <property type="gene ID" value="PSU_v2.g8121"/>
</dbReference>